<keyword evidence="1" id="KW-0732">Signal</keyword>
<dbReference type="EMBL" id="BKAG01000012">
    <property type="protein sequence ID" value="GEP42748.1"/>
    <property type="molecule type" value="Genomic_DNA"/>
</dbReference>
<dbReference type="SUPFAM" id="SSF89392">
    <property type="entry name" value="Prokaryotic lipoproteins and lipoprotein localization factors"/>
    <property type="match status" value="1"/>
</dbReference>
<dbReference type="RefSeq" id="WP_146850340.1">
    <property type="nucleotide sequence ID" value="NZ_BKAG01000012.1"/>
</dbReference>
<accession>A0A512M7N1</accession>
<dbReference type="OrthoDB" id="192525at2"/>
<evidence type="ECO:0000313" key="2">
    <source>
        <dbReference type="EMBL" id="GEP42748.1"/>
    </source>
</evidence>
<comment type="caution">
    <text evidence="2">The sequence shown here is derived from an EMBL/GenBank/DDBJ whole genome shotgun (WGS) entry which is preliminary data.</text>
</comment>
<dbReference type="Pfam" id="PF03548">
    <property type="entry name" value="LolA"/>
    <property type="match status" value="1"/>
</dbReference>
<protein>
    <recommendedName>
        <fullName evidence="4">Outer-membrane lipoprotein carrier protein</fullName>
    </recommendedName>
</protein>
<dbReference type="InterPro" id="IPR029046">
    <property type="entry name" value="LolA/LolB/LppX"/>
</dbReference>
<dbReference type="Proteomes" id="UP000321577">
    <property type="component" value="Unassembled WGS sequence"/>
</dbReference>
<dbReference type="AlphaFoldDB" id="A0A512M7N1"/>
<name>A0A512M7N1_9BACT</name>
<reference evidence="2 3" key="1">
    <citation type="submission" date="2019-07" db="EMBL/GenBank/DDBJ databases">
        <title>Whole genome shotgun sequence of Brevifollis gellanilyticus NBRC 108608.</title>
        <authorList>
            <person name="Hosoyama A."/>
            <person name="Uohara A."/>
            <person name="Ohji S."/>
            <person name="Ichikawa N."/>
        </authorList>
    </citation>
    <scope>NUCLEOTIDE SEQUENCE [LARGE SCALE GENOMIC DNA]</scope>
    <source>
        <strain evidence="2 3">NBRC 108608</strain>
    </source>
</reference>
<evidence type="ECO:0000313" key="3">
    <source>
        <dbReference type="Proteomes" id="UP000321577"/>
    </source>
</evidence>
<evidence type="ECO:0008006" key="4">
    <source>
        <dbReference type="Google" id="ProtNLM"/>
    </source>
</evidence>
<evidence type="ECO:0000256" key="1">
    <source>
        <dbReference type="ARBA" id="ARBA00022729"/>
    </source>
</evidence>
<sequence length="213" mass="24254">MRPFLLALVMPALAWSQAVTLPKPTEPIPAVMMDWAAAQKDLPDMVVSFRQTRNLPALKQPVVSEGRFWRFQDGAFRWELGDTSQAVTVLVHDAREFRVKEAPDAPWKELDENDSRYRMWARFLSGREASPDELNRHFLVKESEDTPGISTITLRPKAPFVKRHLKQLDLQINRGNKRLVQLRILQGDGATVLMQFDEPKPVSAAEKTAALAR</sequence>
<dbReference type="CDD" id="cd16325">
    <property type="entry name" value="LolA"/>
    <property type="match status" value="1"/>
</dbReference>
<organism evidence="2 3">
    <name type="scientific">Brevifollis gellanilyticus</name>
    <dbReference type="NCBI Taxonomy" id="748831"/>
    <lineage>
        <taxon>Bacteria</taxon>
        <taxon>Pseudomonadati</taxon>
        <taxon>Verrucomicrobiota</taxon>
        <taxon>Verrucomicrobiia</taxon>
        <taxon>Verrucomicrobiales</taxon>
        <taxon>Verrucomicrobiaceae</taxon>
    </lineage>
</organism>
<gene>
    <name evidence="2" type="ORF">BGE01nite_20390</name>
</gene>
<dbReference type="Gene3D" id="2.50.20.10">
    <property type="entry name" value="Lipoprotein localisation LolA/LolB/LppX"/>
    <property type="match status" value="1"/>
</dbReference>
<proteinExistence type="predicted"/>
<keyword evidence="3" id="KW-1185">Reference proteome</keyword>
<dbReference type="InterPro" id="IPR004564">
    <property type="entry name" value="OM_lipoprot_carrier_LolA-like"/>
</dbReference>